<comment type="cofactor">
    <cofactor evidence="13">
        <name>Mg(2+)</name>
        <dbReference type="ChEBI" id="CHEBI:18420"/>
    </cofactor>
</comment>
<evidence type="ECO:0000256" key="2">
    <source>
        <dbReference type="ARBA" id="ARBA00001968"/>
    </source>
</evidence>
<evidence type="ECO:0000256" key="11">
    <source>
        <dbReference type="ARBA" id="ARBA00032305"/>
    </source>
</evidence>
<dbReference type="CDD" id="cd16841">
    <property type="entry name" value="RraA_family"/>
    <property type="match status" value="1"/>
</dbReference>
<comment type="similarity">
    <text evidence="3">Belongs to the class II aldolase/RraA-like family.</text>
</comment>
<comment type="function">
    <text evidence="8">Catalyzes the aldol cleavage of 4-hydroxy-4-methyl-2-oxoglutarate (HMG) into 2 molecules of pyruvate. Also contains a secondary oxaloacetate (OAA) decarboxylase activity due to the common pyruvate enolate transition state formed following C-C bond cleavage in the retro-aldol and decarboxylation reactions.</text>
</comment>
<accession>A0A6B0YT75</accession>
<dbReference type="InterPro" id="IPR036704">
    <property type="entry name" value="RraA/RraA-like_sf"/>
</dbReference>
<keyword evidence="13" id="KW-0460">Magnesium</keyword>
<feature type="binding site" evidence="13">
    <location>
        <position position="122"/>
    </location>
    <ligand>
        <name>substrate</name>
    </ligand>
</feature>
<dbReference type="EC" id="4.1.1.112" evidence="6"/>
<dbReference type="PANTHER" id="PTHR33254:SF4">
    <property type="entry name" value="4-HYDROXY-4-METHYL-2-OXOGLUTARATE ALDOLASE 3-RELATED"/>
    <property type="match status" value="1"/>
</dbReference>
<proteinExistence type="inferred from homology"/>
<dbReference type="GO" id="GO:0008948">
    <property type="term" value="F:oxaloacetate decarboxylase activity"/>
    <property type="evidence" value="ECO:0007669"/>
    <property type="project" value="UniProtKB-EC"/>
</dbReference>
<evidence type="ECO:0000256" key="5">
    <source>
        <dbReference type="ARBA" id="ARBA00012213"/>
    </source>
</evidence>
<evidence type="ECO:0000256" key="4">
    <source>
        <dbReference type="ARBA" id="ARBA00011233"/>
    </source>
</evidence>
<reference evidence="14" key="1">
    <citation type="submission" date="2019-09" db="EMBL/GenBank/DDBJ databases">
        <title>Characterisation of the sponge microbiome using genome-centric metagenomics.</title>
        <authorList>
            <person name="Engelberts J.P."/>
            <person name="Robbins S.J."/>
            <person name="De Goeij J.M."/>
            <person name="Aranda M."/>
            <person name="Bell S.C."/>
            <person name="Webster N.S."/>
        </authorList>
    </citation>
    <scope>NUCLEOTIDE SEQUENCE</scope>
    <source>
        <strain evidence="14">SB0664_bin_27</strain>
    </source>
</reference>
<evidence type="ECO:0000256" key="10">
    <source>
        <dbReference type="ARBA" id="ARBA00030169"/>
    </source>
</evidence>
<comment type="cofactor">
    <cofactor evidence="2">
        <name>a divalent metal cation</name>
        <dbReference type="ChEBI" id="CHEBI:60240"/>
    </cofactor>
</comment>
<dbReference type="Pfam" id="PF03737">
    <property type="entry name" value="RraA-like"/>
    <property type="match status" value="1"/>
</dbReference>
<dbReference type="InterPro" id="IPR005493">
    <property type="entry name" value="RraA/RraA-like"/>
</dbReference>
<evidence type="ECO:0000256" key="12">
    <source>
        <dbReference type="ARBA" id="ARBA00047973"/>
    </source>
</evidence>
<name>A0A6B0YT75_9CHLR</name>
<dbReference type="GO" id="GO:0047443">
    <property type="term" value="F:4-hydroxy-4-methyl-2-oxoglutarate aldolase activity"/>
    <property type="evidence" value="ECO:0007669"/>
    <property type="project" value="UniProtKB-EC"/>
</dbReference>
<comment type="subunit">
    <text evidence="4">Homotrimer.</text>
</comment>
<organism evidence="14">
    <name type="scientific">Caldilineaceae bacterium SB0664_bin_27</name>
    <dbReference type="NCBI Taxonomy" id="2605260"/>
    <lineage>
        <taxon>Bacteria</taxon>
        <taxon>Bacillati</taxon>
        <taxon>Chloroflexota</taxon>
        <taxon>Caldilineae</taxon>
        <taxon>Caldilineales</taxon>
        <taxon>Caldilineaceae</taxon>
    </lineage>
</organism>
<comment type="caution">
    <text evidence="14">The sequence shown here is derived from an EMBL/GenBank/DDBJ whole genome shotgun (WGS) entry which is preliminary data.</text>
</comment>
<evidence type="ECO:0000313" key="14">
    <source>
        <dbReference type="EMBL" id="MXY94304.1"/>
    </source>
</evidence>
<gene>
    <name evidence="14" type="ORF">F4Y42_12745</name>
</gene>
<dbReference type="SUPFAM" id="SSF89562">
    <property type="entry name" value="RraA-like"/>
    <property type="match status" value="1"/>
</dbReference>
<evidence type="ECO:0000256" key="8">
    <source>
        <dbReference type="ARBA" id="ARBA00025046"/>
    </source>
</evidence>
<feature type="binding site" evidence="13">
    <location>
        <begin position="100"/>
        <end position="103"/>
    </location>
    <ligand>
        <name>substrate</name>
    </ligand>
</feature>
<sequence>MLSEQIAALKRYDSATIFNAVALRLGLPNLDYTDHTIRSLMPDMGLVAGFAVTAEVTTNDEDSTALEWIDYYDYLGSQQGPLIAVFQDLDTNAGRGACFGDGMARVHKRLGVEGVIVEGTARDLVGIRQVGLPVWGWGAVPGHGVFNMNRFGAPVTAGRLRIHSGDLLLADTDGVVRIPTDQVDDVLQLAEEVRTREAALFDFYESETFSLQKMRARQQQY</sequence>
<comment type="catalytic activity">
    <reaction evidence="1">
        <text>4-hydroxy-4-methyl-2-oxoglutarate = 2 pyruvate</text>
        <dbReference type="Rhea" id="RHEA:22748"/>
        <dbReference type="ChEBI" id="CHEBI:15361"/>
        <dbReference type="ChEBI" id="CHEBI:58276"/>
        <dbReference type="EC" id="4.1.3.17"/>
    </reaction>
</comment>
<dbReference type="Gene3D" id="3.50.30.40">
    <property type="entry name" value="Ribonuclease E inhibitor RraA/RraA-like"/>
    <property type="match status" value="1"/>
</dbReference>
<evidence type="ECO:0000256" key="7">
    <source>
        <dbReference type="ARBA" id="ARBA00016549"/>
    </source>
</evidence>
<keyword evidence="13" id="KW-0479">Metal-binding</keyword>
<dbReference type="AlphaFoldDB" id="A0A6B0YT75"/>
<protein>
    <recommendedName>
        <fullName evidence="7">Putative 4-hydroxy-4-methyl-2-oxoglutarate aldolase</fullName>
        <ecNumber evidence="6">4.1.1.112</ecNumber>
        <ecNumber evidence="5">4.1.3.17</ecNumber>
    </recommendedName>
    <alternativeName>
        <fullName evidence="11">Oxaloacetate decarboxylase</fullName>
    </alternativeName>
    <alternativeName>
        <fullName evidence="9">Regulator of ribonuclease activity homolog</fullName>
    </alternativeName>
    <alternativeName>
        <fullName evidence="10">RraA-like protein</fullName>
    </alternativeName>
</protein>
<evidence type="ECO:0000256" key="9">
    <source>
        <dbReference type="ARBA" id="ARBA00029596"/>
    </source>
</evidence>
<evidence type="ECO:0000256" key="6">
    <source>
        <dbReference type="ARBA" id="ARBA00012947"/>
    </source>
</evidence>
<dbReference type="EC" id="4.1.3.17" evidence="5"/>
<evidence type="ECO:0000256" key="3">
    <source>
        <dbReference type="ARBA" id="ARBA00008621"/>
    </source>
</evidence>
<evidence type="ECO:0000256" key="1">
    <source>
        <dbReference type="ARBA" id="ARBA00001342"/>
    </source>
</evidence>
<feature type="binding site" evidence="13">
    <location>
        <position position="123"/>
    </location>
    <ligand>
        <name>substrate</name>
    </ligand>
</feature>
<dbReference type="EMBL" id="VXRG01000106">
    <property type="protein sequence ID" value="MXY94304.1"/>
    <property type="molecule type" value="Genomic_DNA"/>
</dbReference>
<comment type="catalytic activity">
    <reaction evidence="12">
        <text>oxaloacetate + H(+) = pyruvate + CO2</text>
        <dbReference type="Rhea" id="RHEA:15641"/>
        <dbReference type="ChEBI" id="CHEBI:15361"/>
        <dbReference type="ChEBI" id="CHEBI:15378"/>
        <dbReference type="ChEBI" id="CHEBI:16452"/>
        <dbReference type="ChEBI" id="CHEBI:16526"/>
        <dbReference type="EC" id="4.1.1.112"/>
    </reaction>
</comment>
<evidence type="ECO:0000256" key="13">
    <source>
        <dbReference type="PIRSR" id="PIRSR605493-1"/>
    </source>
</evidence>
<dbReference type="PANTHER" id="PTHR33254">
    <property type="entry name" value="4-HYDROXY-4-METHYL-2-OXOGLUTARATE ALDOLASE 3-RELATED"/>
    <property type="match status" value="1"/>
</dbReference>
<dbReference type="GO" id="GO:0046872">
    <property type="term" value="F:metal ion binding"/>
    <property type="evidence" value="ECO:0007669"/>
    <property type="project" value="UniProtKB-KW"/>
</dbReference>